<feature type="domain" description="Bacterial mobilisation" evidence="2">
    <location>
        <begin position="115"/>
        <end position="161"/>
    </location>
</feature>
<dbReference type="Pfam" id="PF05713">
    <property type="entry name" value="MobC"/>
    <property type="match status" value="1"/>
</dbReference>
<reference evidence="4" key="1">
    <citation type="journal article" date="2019" name="Int. J. Syst. Evol. Microbiol.">
        <title>The Global Catalogue of Microorganisms (GCM) 10K type strain sequencing project: providing services to taxonomists for standard genome sequencing and annotation.</title>
        <authorList>
            <consortium name="The Broad Institute Genomics Platform"/>
            <consortium name="The Broad Institute Genome Sequencing Center for Infectious Disease"/>
            <person name="Wu L."/>
            <person name="Ma J."/>
        </authorList>
    </citation>
    <scope>NUCLEOTIDE SEQUENCE [LARGE SCALE GENOMIC DNA]</scope>
    <source>
        <strain evidence="4">CGMCC 1.16855</strain>
    </source>
</reference>
<dbReference type="EMBL" id="JBHRSB010000016">
    <property type="protein sequence ID" value="MFC3003837.1"/>
    <property type="molecule type" value="Genomic_DNA"/>
</dbReference>
<dbReference type="RefSeq" id="WP_216840278.1">
    <property type="nucleotide sequence ID" value="NZ_JAFNJS010000016.1"/>
</dbReference>
<name>A0ABV7C1S2_9PROT</name>
<evidence type="ECO:0000259" key="2">
    <source>
        <dbReference type="Pfam" id="PF05713"/>
    </source>
</evidence>
<organism evidence="3 4">
    <name type="scientific">Falsiroseomonas tokyonensis</name>
    <dbReference type="NCBI Taxonomy" id="430521"/>
    <lineage>
        <taxon>Bacteria</taxon>
        <taxon>Pseudomonadati</taxon>
        <taxon>Pseudomonadota</taxon>
        <taxon>Alphaproteobacteria</taxon>
        <taxon>Acetobacterales</taxon>
        <taxon>Roseomonadaceae</taxon>
        <taxon>Falsiroseomonas</taxon>
    </lineage>
</organism>
<gene>
    <name evidence="3" type="ORF">ACFOD3_28340</name>
</gene>
<proteinExistence type="predicted"/>
<protein>
    <submittedName>
        <fullName evidence="3">MobC family plasmid mobilization relaxosome protein</fullName>
    </submittedName>
</protein>
<comment type="caution">
    <text evidence="3">The sequence shown here is derived from an EMBL/GenBank/DDBJ whole genome shotgun (WGS) entry which is preliminary data.</text>
</comment>
<evidence type="ECO:0000256" key="1">
    <source>
        <dbReference type="SAM" id="MobiDB-lite"/>
    </source>
</evidence>
<dbReference type="Proteomes" id="UP001595420">
    <property type="component" value="Unassembled WGS sequence"/>
</dbReference>
<accession>A0ABV7C1S2</accession>
<evidence type="ECO:0000313" key="4">
    <source>
        <dbReference type="Proteomes" id="UP001595420"/>
    </source>
</evidence>
<dbReference type="InterPro" id="IPR008687">
    <property type="entry name" value="MobC"/>
</dbReference>
<feature type="compositionally biased region" description="Basic residues" evidence="1">
    <location>
        <begin position="198"/>
        <end position="207"/>
    </location>
</feature>
<keyword evidence="4" id="KW-1185">Reference proteome</keyword>
<evidence type="ECO:0000313" key="3">
    <source>
        <dbReference type="EMBL" id="MFC3003837.1"/>
    </source>
</evidence>
<sequence length="213" mass="23228">MPVPADKTLLNAYVDRDLADRFKAWARPHGGVSAALRRVVEGAVAEHEPEPPLGAAGFHVTVRLREGERELLLAAARARGMPVAAYLRSLAVVHLAGRPQWGPEEAEALRELGGELRRIGNNVNQIARALNVAVQKGEYPAGQGAEAKEAARLVRAQLRRLLAIYTGNLGRWGQVREGLEGVPRGLIAEAEEREGRSRAKRRPKPRRPASFNG</sequence>
<feature type="region of interest" description="Disordered" evidence="1">
    <location>
        <begin position="187"/>
        <end position="213"/>
    </location>
</feature>